<keyword evidence="4" id="KW-0238">DNA-binding</keyword>
<evidence type="ECO:0000256" key="3">
    <source>
        <dbReference type="ARBA" id="ARBA00022490"/>
    </source>
</evidence>
<dbReference type="SUPFAM" id="SSF81273">
    <property type="entry name" value="H-NS histone-like proteins"/>
    <property type="match status" value="1"/>
</dbReference>
<comment type="similarity">
    <text evidence="2">Belongs to the histone-like protein H-NS family.</text>
</comment>
<reference evidence="6" key="2">
    <citation type="submission" date="2023-01" db="EMBL/GenBank/DDBJ databases">
        <authorList>
            <person name="Sun Q."/>
            <person name="Evtushenko L."/>
        </authorList>
    </citation>
    <scope>NUCLEOTIDE SEQUENCE</scope>
    <source>
        <strain evidence="6">VKM B-2222</strain>
    </source>
</reference>
<dbReference type="GO" id="GO:0001217">
    <property type="term" value="F:DNA-binding transcription repressor activity"/>
    <property type="evidence" value="ECO:0007669"/>
    <property type="project" value="TreeGrafter"/>
</dbReference>
<dbReference type="PANTHER" id="PTHR38097">
    <property type="match status" value="1"/>
</dbReference>
<dbReference type="GO" id="GO:0009295">
    <property type="term" value="C:nucleoid"/>
    <property type="evidence" value="ECO:0007669"/>
    <property type="project" value="UniProtKB-SubCell"/>
</dbReference>
<accession>A0AAD3RSD6</accession>
<dbReference type="EMBL" id="BSFH01000016">
    <property type="protein sequence ID" value="GLK63298.1"/>
    <property type="molecule type" value="Genomic_DNA"/>
</dbReference>
<evidence type="ECO:0000259" key="5">
    <source>
        <dbReference type="SMART" id="SM00528"/>
    </source>
</evidence>
<dbReference type="Proteomes" id="UP001143349">
    <property type="component" value="Unassembled WGS sequence"/>
</dbReference>
<proteinExistence type="inferred from homology"/>
<sequence>MADLDLNTMSLNELRQLLKDVDRAIDQYDSRRKAEARTRVEQIAKDFGFSLGELVQAAQEKSVSIPRYRHPENPELTWSGRGRKPRWIIEALNSGQSLDKFTI</sequence>
<keyword evidence="7" id="KW-1185">Reference proteome</keyword>
<comment type="subcellular location">
    <subcellularLocation>
        <location evidence="1">Cytoplasm</location>
        <location evidence="1">Nucleoid</location>
    </subcellularLocation>
</comment>
<keyword evidence="3" id="KW-0963">Cytoplasm</keyword>
<dbReference type="Pfam" id="PF00816">
    <property type="entry name" value="Histone_HNS"/>
    <property type="match status" value="1"/>
</dbReference>
<evidence type="ECO:0000256" key="1">
    <source>
        <dbReference type="ARBA" id="ARBA00004453"/>
    </source>
</evidence>
<reference evidence="6" key="1">
    <citation type="journal article" date="2014" name="Int. J. Syst. Evol. Microbiol.">
        <title>Complete genome sequence of Corynebacterium casei LMG S-19264T (=DSM 44701T), isolated from a smear-ripened cheese.</title>
        <authorList>
            <consortium name="US DOE Joint Genome Institute (JGI-PGF)"/>
            <person name="Walter F."/>
            <person name="Albersmeier A."/>
            <person name="Kalinowski J."/>
            <person name="Ruckert C."/>
        </authorList>
    </citation>
    <scope>NUCLEOTIDE SEQUENCE</scope>
    <source>
        <strain evidence="6">VKM B-2222</strain>
    </source>
</reference>
<evidence type="ECO:0000256" key="4">
    <source>
        <dbReference type="ARBA" id="ARBA00023125"/>
    </source>
</evidence>
<evidence type="ECO:0000256" key="2">
    <source>
        <dbReference type="ARBA" id="ARBA00010610"/>
    </source>
</evidence>
<dbReference type="InterPro" id="IPR037150">
    <property type="entry name" value="H-NS_C_dom_sf"/>
</dbReference>
<evidence type="ECO:0000313" key="6">
    <source>
        <dbReference type="EMBL" id="GLK63298.1"/>
    </source>
</evidence>
<name>A0AAD3RSD6_9RHOB</name>
<dbReference type="GO" id="GO:0032993">
    <property type="term" value="C:protein-DNA complex"/>
    <property type="evidence" value="ECO:0007669"/>
    <property type="project" value="TreeGrafter"/>
</dbReference>
<dbReference type="GO" id="GO:0003680">
    <property type="term" value="F:minor groove of adenine-thymine-rich DNA binding"/>
    <property type="evidence" value="ECO:0007669"/>
    <property type="project" value="TreeGrafter"/>
</dbReference>
<dbReference type="SMART" id="SM00528">
    <property type="entry name" value="HNS"/>
    <property type="match status" value="1"/>
</dbReference>
<organism evidence="6 7">
    <name type="scientific">Paracoccus kondratievae</name>
    <dbReference type="NCBI Taxonomy" id="135740"/>
    <lineage>
        <taxon>Bacteria</taxon>
        <taxon>Pseudomonadati</taxon>
        <taxon>Pseudomonadota</taxon>
        <taxon>Alphaproteobacteria</taxon>
        <taxon>Rhodobacterales</taxon>
        <taxon>Paracoccaceae</taxon>
        <taxon>Paracoccus</taxon>
    </lineage>
</organism>
<gene>
    <name evidence="6" type="primary">spb_1</name>
    <name evidence="6" type="ORF">GCM10017635_07680</name>
</gene>
<dbReference type="AlphaFoldDB" id="A0AAD3RSD6"/>
<dbReference type="PANTHER" id="PTHR38097:SF2">
    <property type="entry name" value="DNA-BINDING PROTEIN STPA"/>
    <property type="match status" value="1"/>
</dbReference>
<dbReference type="GO" id="GO:0005829">
    <property type="term" value="C:cytosol"/>
    <property type="evidence" value="ECO:0007669"/>
    <property type="project" value="TreeGrafter"/>
</dbReference>
<dbReference type="GO" id="GO:0003681">
    <property type="term" value="F:bent DNA binding"/>
    <property type="evidence" value="ECO:0007669"/>
    <property type="project" value="TreeGrafter"/>
</dbReference>
<dbReference type="Gene3D" id="4.10.430.10">
    <property type="entry name" value="Histone-like protein H-NS, C-terminal domain"/>
    <property type="match status" value="1"/>
</dbReference>
<dbReference type="GO" id="GO:0000976">
    <property type="term" value="F:transcription cis-regulatory region binding"/>
    <property type="evidence" value="ECO:0007669"/>
    <property type="project" value="TreeGrafter"/>
</dbReference>
<dbReference type="RefSeq" id="WP_010393946.1">
    <property type="nucleotide sequence ID" value="NZ_BSFH01000016.1"/>
</dbReference>
<comment type="caution">
    <text evidence="6">The sequence shown here is derived from an EMBL/GenBank/DDBJ whole genome shotgun (WGS) entry which is preliminary data.</text>
</comment>
<protein>
    <submittedName>
        <fullName evidence="6">Trans-acting regulatory protein hvrA</fullName>
    </submittedName>
</protein>
<dbReference type="InterPro" id="IPR027444">
    <property type="entry name" value="H-NS_C_dom"/>
</dbReference>
<evidence type="ECO:0000313" key="7">
    <source>
        <dbReference type="Proteomes" id="UP001143349"/>
    </source>
</evidence>
<feature type="domain" description="DNA-binding protein H-NS-like C-terminal" evidence="5">
    <location>
        <begin position="58"/>
        <end position="103"/>
    </location>
</feature>